<evidence type="ECO:0000313" key="5">
    <source>
        <dbReference type="Proteomes" id="UP000067008"/>
    </source>
</evidence>
<evidence type="ECO:0000256" key="1">
    <source>
        <dbReference type="SAM" id="SignalP"/>
    </source>
</evidence>
<dbReference type="EMBL" id="PEKM01000001">
    <property type="protein sequence ID" value="PIK17673.1"/>
    <property type="molecule type" value="Genomic_DNA"/>
</dbReference>
<feature type="chain" id="PRO_5014229041" evidence="1">
    <location>
        <begin position="27"/>
        <end position="200"/>
    </location>
</feature>
<accession>A0A0H5B4F4</accession>
<protein>
    <submittedName>
        <fullName evidence="4">DUF4840 domain-containing protein</fullName>
    </submittedName>
</protein>
<dbReference type="InterPro" id="IPR032293">
    <property type="entry name" value="DUF4840"/>
</dbReference>
<dbReference type="EMBL" id="AP014925">
    <property type="protein sequence ID" value="BAR95067.1"/>
    <property type="molecule type" value="Genomic_DNA"/>
</dbReference>
<dbReference type="RefSeq" id="WP_014709061.1">
    <property type="nucleotide sequence ID" value="NZ_AP014597.1"/>
</dbReference>
<proteinExistence type="predicted"/>
<organism evidence="3 6">
    <name type="scientific">Prevotella intermedia</name>
    <dbReference type="NCBI Taxonomy" id="28131"/>
    <lineage>
        <taxon>Bacteria</taxon>
        <taxon>Pseudomonadati</taxon>
        <taxon>Bacteroidota</taxon>
        <taxon>Bacteroidia</taxon>
        <taxon>Bacteroidales</taxon>
        <taxon>Prevotellaceae</taxon>
        <taxon>Prevotella</taxon>
    </lineage>
</organism>
<evidence type="ECO:0000313" key="2">
    <source>
        <dbReference type="EMBL" id="BAR95067.1"/>
    </source>
</evidence>
<evidence type="ECO:0000313" key="6">
    <source>
        <dbReference type="Proteomes" id="UP000217431"/>
    </source>
</evidence>
<dbReference type="Pfam" id="PF16128">
    <property type="entry name" value="DUF4840"/>
    <property type="match status" value="1"/>
</dbReference>
<reference evidence="2 5" key="1">
    <citation type="submission" date="2015-07" db="EMBL/GenBank/DDBJ databases">
        <title>Complete genome sequence of Prevotella intermedia strain 17-2.</title>
        <authorList>
            <person name="Nambu T."/>
        </authorList>
    </citation>
    <scope>NUCLEOTIDE SEQUENCE [LARGE SCALE GENOMIC DNA]</scope>
    <source>
        <strain evidence="2 5">17-2</strain>
    </source>
</reference>
<name>A0A0H5B4F4_PREIN</name>
<reference evidence="3 6" key="2">
    <citation type="journal article" date="2016" name="DNA Res.">
        <title>The complete genome sequencing of Prevotella intermedia strain OMA14 and a subsequent fine-scale, intra-species genomic comparison reveal an unusual amplification of conjugative and mobile transposons and identify a novel Prevotella-lineage-specific repeat.</title>
        <authorList>
            <person name="Naito M."/>
            <person name="Ogura Y."/>
            <person name="Itoh T."/>
            <person name="Shoji M."/>
            <person name="Okamoto M."/>
            <person name="Hayashi T."/>
            <person name="Nakayama K."/>
        </authorList>
    </citation>
    <scope>NUCLEOTIDE SEQUENCE [LARGE SCALE GENOMIC DNA]</scope>
    <source>
        <strain evidence="3 6">OMA14</strain>
    </source>
</reference>
<evidence type="ECO:0000313" key="7">
    <source>
        <dbReference type="Proteomes" id="UP000229111"/>
    </source>
</evidence>
<dbReference type="EMBL" id="AP014597">
    <property type="protein sequence ID" value="BAU18010.1"/>
    <property type="molecule type" value="Genomic_DNA"/>
</dbReference>
<dbReference type="PATRIC" id="fig|28131.4.peg.1002"/>
<dbReference type="STRING" id="28131.BWX40_00680"/>
<sequence>MKKNLSKIMLIAFAGIAMLGMTSCNADEPENELTPAEAQAAYESVKGEYTGYVFFKKRKNNSHELEKDSLPVSVSLNSGTMLTIKNLPTKAIAGILENGNLKKAIEEAGAIDLKCNIGFMRKDPVTMLVNPLPATFKINYNGKEQEIKTLFLINSKSSAAQAVGKDKLAMQIIQMAGMYLGERRVAIETGNTPLLFKLKR</sequence>
<dbReference type="OMA" id="ARDIKCA"/>
<dbReference type="Proteomes" id="UP000229111">
    <property type="component" value="Unassembled WGS sequence"/>
</dbReference>
<dbReference type="PROSITE" id="PS51257">
    <property type="entry name" value="PROKAR_LIPOPROTEIN"/>
    <property type="match status" value="1"/>
</dbReference>
<dbReference type="Proteomes" id="UP000067008">
    <property type="component" value="Chromosome 2"/>
</dbReference>
<dbReference type="AlphaFoldDB" id="A0A0H5B4F4"/>
<gene>
    <name evidence="4" type="ORF">CTI16_00405</name>
    <name evidence="2" type="ORF">PI172_0339</name>
    <name evidence="3" type="ORF">PIOMA14_I_1502</name>
</gene>
<reference evidence="4 7" key="3">
    <citation type="submission" date="2017-11" db="EMBL/GenBank/DDBJ databases">
        <title>Genome sequencing of Prevotella intermedia KCOM 1101.</title>
        <authorList>
            <person name="Kook J.-K."/>
            <person name="Park S.-N."/>
            <person name="Lim Y.K."/>
        </authorList>
    </citation>
    <scope>NUCLEOTIDE SEQUENCE [LARGE SCALE GENOMIC DNA]</scope>
    <source>
        <strain evidence="4 7">KCOM 1101</strain>
    </source>
</reference>
<evidence type="ECO:0000313" key="4">
    <source>
        <dbReference type="EMBL" id="PIK17673.1"/>
    </source>
</evidence>
<feature type="signal peptide" evidence="1">
    <location>
        <begin position="1"/>
        <end position="26"/>
    </location>
</feature>
<dbReference type="Proteomes" id="UP000217431">
    <property type="component" value="Chromosome I"/>
</dbReference>
<keyword evidence="1" id="KW-0732">Signal</keyword>
<evidence type="ECO:0000313" key="3">
    <source>
        <dbReference type="EMBL" id="BAU18010.1"/>
    </source>
</evidence>